<proteinExistence type="predicted"/>
<reference evidence="2" key="1">
    <citation type="submission" date="2020-03" db="EMBL/GenBank/DDBJ databases">
        <title>The deep terrestrial virosphere.</title>
        <authorList>
            <person name="Holmfeldt K."/>
            <person name="Nilsson E."/>
            <person name="Simone D."/>
            <person name="Lopez-Fernandez M."/>
            <person name="Wu X."/>
            <person name="de Brujin I."/>
            <person name="Lundin D."/>
            <person name="Andersson A."/>
            <person name="Bertilsson S."/>
            <person name="Dopson M."/>
        </authorList>
    </citation>
    <scope>NUCLEOTIDE SEQUENCE</scope>
    <source>
        <strain evidence="2">MM171B00686</strain>
    </source>
</reference>
<protein>
    <submittedName>
        <fullName evidence="2">Uncharacterized protein</fullName>
    </submittedName>
</protein>
<keyword evidence="1" id="KW-0472">Membrane</keyword>
<evidence type="ECO:0000313" key="2">
    <source>
        <dbReference type="EMBL" id="QJB03484.1"/>
    </source>
</evidence>
<dbReference type="AlphaFoldDB" id="A0A6M3M878"/>
<gene>
    <name evidence="2" type="ORF">MM171B00686_0009</name>
</gene>
<keyword evidence="1" id="KW-1133">Transmembrane helix</keyword>
<sequence length="316" mass="36526">MKIVYVVMFVLLFCPIVSSDLVSLANDVSIWSGHWEDIIHDILGYLPEKNWETNADMGAWIDIVGFNNSIELNGTRYVVGNISNSTIVRYDVDEYLSGSESRWNDNVDWIHKNLTITQNDSHVIATLDITMMWHHSQKRNNGKGIKKTYHYSYLTCIDTEPIPLQYNISLDNISANITIYNNTFAPNTYVYISENDYIMEVGYYYGNRSITHTRSIGDIRYTEKNVPYINITKYNVWKFNNLSKINNYAVVPGDNFSIVKLTVTILTPEGYRIVDHYNVSIVEYDPKNVVYPVFWLVVGSIFVFMGVIYQCVKISF</sequence>
<name>A0A6M3M878_9ZZZZ</name>
<accession>A0A6M3M878</accession>
<keyword evidence="1" id="KW-0812">Transmembrane</keyword>
<dbReference type="EMBL" id="MT143848">
    <property type="protein sequence ID" value="QJB03484.1"/>
    <property type="molecule type" value="Genomic_DNA"/>
</dbReference>
<feature type="transmembrane region" description="Helical" evidence="1">
    <location>
        <begin position="289"/>
        <end position="312"/>
    </location>
</feature>
<organism evidence="2">
    <name type="scientific">viral metagenome</name>
    <dbReference type="NCBI Taxonomy" id="1070528"/>
    <lineage>
        <taxon>unclassified sequences</taxon>
        <taxon>metagenomes</taxon>
        <taxon>organismal metagenomes</taxon>
    </lineage>
</organism>
<evidence type="ECO:0000256" key="1">
    <source>
        <dbReference type="SAM" id="Phobius"/>
    </source>
</evidence>